<feature type="region of interest" description="Disordered" evidence="2">
    <location>
        <begin position="525"/>
        <end position="550"/>
    </location>
</feature>
<evidence type="ECO:0000256" key="2">
    <source>
        <dbReference type="SAM" id="MobiDB-lite"/>
    </source>
</evidence>
<dbReference type="GO" id="GO:0004386">
    <property type="term" value="F:helicase activity"/>
    <property type="evidence" value="ECO:0007669"/>
    <property type="project" value="InterPro"/>
</dbReference>
<dbReference type="SUPFAM" id="SSF52540">
    <property type="entry name" value="P-loop containing nucleoside triphosphate hydrolases"/>
    <property type="match status" value="1"/>
</dbReference>
<dbReference type="GO" id="GO:0031380">
    <property type="term" value="C:nuclear RNA-directed RNA polymerase complex"/>
    <property type="evidence" value="ECO:0007669"/>
    <property type="project" value="TreeGrafter"/>
</dbReference>
<dbReference type="EMBL" id="JABFUD020000018">
    <property type="protein sequence ID" value="KAI5066363.1"/>
    <property type="molecule type" value="Genomic_DNA"/>
</dbReference>
<keyword evidence="1" id="KW-0150">Chloroplast</keyword>
<feature type="domain" description="DNA2/NAM7 helicase helicase" evidence="3">
    <location>
        <begin position="358"/>
        <end position="488"/>
    </location>
</feature>
<name>A0A9D4UF66_ADICA</name>
<organism evidence="4 5">
    <name type="scientific">Adiantum capillus-veneris</name>
    <name type="common">Maidenhair fern</name>
    <dbReference type="NCBI Taxonomy" id="13818"/>
    <lineage>
        <taxon>Eukaryota</taxon>
        <taxon>Viridiplantae</taxon>
        <taxon>Streptophyta</taxon>
        <taxon>Embryophyta</taxon>
        <taxon>Tracheophyta</taxon>
        <taxon>Polypodiopsida</taxon>
        <taxon>Polypodiidae</taxon>
        <taxon>Polypodiales</taxon>
        <taxon>Pteridineae</taxon>
        <taxon>Pteridaceae</taxon>
        <taxon>Vittarioideae</taxon>
        <taxon>Adiantum</taxon>
    </lineage>
</organism>
<dbReference type="Gene3D" id="3.40.50.300">
    <property type="entry name" value="P-loop containing nucleotide triphosphate hydrolases"/>
    <property type="match status" value="1"/>
</dbReference>
<keyword evidence="1" id="KW-0934">Plastid</keyword>
<proteinExistence type="predicted"/>
<evidence type="ECO:0000313" key="4">
    <source>
        <dbReference type="EMBL" id="KAI5066363.1"/>
    </source>
</evidence>
<dbReference type="OrthoDB" id="2015322at2759"/>
<evidence type="ECO:0000259" key="3">
    <source>
        <dbReference type="Pfam" id="PF13086"/>
    </source>
</evidence>
<dbReference type="InterPro" id="IPR027417">
    <property type="entry name" value="P-loop_NTPase"/>
</dbReference>
<dbReference type="Pfam" id="PF13086">
    <property type="entry name" value="AAA_11"/>
    <property type="match status" value="1"/>
</dbReference>
<dbReference type="InterPro" id="IPR045055">
    <property type="entry name" value="DNA2/NAM7-like"/>
</dbReference>
<keyword evidence="5" id="KW-1185">Reference proteome</keyword>
<accession>A0A9D4UF66</accession>
<sequence>MTAENASLCKLLMELQEAECEPSHPLFQRLILKPANLQFKLALESEWGEPLSKLVVSTQTLVLRILKELPEELPFLFSLIRTLNMRAEPQQPADKSLSETKETSFSMQVIDAIAHAKGLEVGNLQVSWNKLSLLPLDSEMGNCVSSAQHLPVAKLMGSYDSAEQYIDTYFRLLREDAFASIKKGLADFTSGHLDPRDMTVWFGVSAMGVHFEYSSPGLVVGLQLTDAARCELKSKTQTVLFVEVLKDSPASDSPSSQGSPWARILHASNMVVAESPAYYRAYEPVLKALQQLDAEMIPFACELVLAKPSKKPPDYLNGSTLLNWSSLCAEDSSSTYGELKAGIHAMVPPIPRGFKSILDHTQIDAVNHILQHQLAMIQGPPGTGKTFLSVKIVELLLSASTLPTKSVLIVTYKNKALDQFLESCLDFCPLNSIVRVGGKCKSDKLAPSNLHYLLINSRNNKLSHSNWIANCDKLKKLQAELRQALSSLHNCQTFDVKTISTQSSLRGFLQKLFIVKGGKDLIMSQDPNKRNPVIQTGQGRRPTRVIPEEA</sequence>
<dbReference type="Proteomes" id="UP000886520">
    <property type="component" value="Chromosome 18"/>
</dbReference>
<gene>
    <name evidence="4" type="ORF">GOP47_0018987</name>
</gene>
<comment type="caution">
    <text evidence="4">The sequence shown here is derived from an EMBL/GenBank/DDBJ whole genome shotgun (WGS) entry which is preliminary data.</text>
</comment>
<dbReference type="PANTHER" id="PTHR10887">
    <property type="entry name" value="DNA2/NAM7 HELICASE FAMILY"/>
    <property type="match status" value="1"/>
</dbReference>
<evidence type="ECO:0000256" key="1">
    <source>
        <dbReference type="ARBA" id="ARBA00022528"/>
    </source>
</evidence>
<dbReference type="GO" id="GO:0031048">
    <property type="term" value="P:regulatory ncRNA-mediated heterochromatin formation"/>
    <property type="evidence" value="ECO:0007669"/>
    <property type="project" value="TreeGrafter"/>
</dbReference>
<dbReference type="AlphaFoldDB" id="A0A9D4UF66"/>
<evidence type="ECO:0000313" key="5">
    <source>
        <dbReference type="Proteomes" id="UP000886520"/>
    </source>
</evidence>
<dbReference type="PANTHER" id="PTHR10887:SF341">
    <property type="entry name" value="NFX1-TYPE ZINC FINGER-CONTAINING PROTEIN 1"/>
    <property type="match status" value="1"/>
</dbReference>
<protein>
    <recommendedName>
        <fullName evidence="3">DNA2/NAM7 helicase helicase domain-containing protein</fullName>
    </recommendedName>
</protein>
<reference evidence="4" key="1">
    <citation type="submission" date="2021-01" db="EMBL/GenBank/DDBJ databases">
        <title>Adiantum capillus-veneris genome.</title>
        <authorList>
            <person name="Fang Y."/>
            <person name="Liao Q."/>
        </authorList>
    </citation>
    <scope>NUCLEOTIDE SEQUENCE</scope>
    <source>
        <strain evidence="4">H3</strain>
        <tissue evidence="4">Leaf</tissue>
    </source>
</reference>
<dbReference type="InterPro" id="IPR041677">
    <property type="entry name" value="DNA2/NAM7_AAA_11"/>
</dbReference>